<evidence type="ECO:0000256" key="11">
    <source>
        <dbReference type="RuleBase" id="RU000488"/>
    </source>
</evidence>
<dbReference type="InterPro" id="IPR051752">
    <property type="entry name" value="Mito_2-oxodicarb_carrier"/>
</dbReference>
<dbReference type="Gene3D" id="1.50.40.10">
    <property type="entry name" value="Mitochondrial carrier domain"/>
    <property type="match status" value="1"/>
</dbReference>
<evidence type="ECO:0000313" key="12">
    <source>
        <dbReference type="EMBL" id="ADV91207.1"/>
    </source>
</evidence>
<evidence type="ECO:0000256" key="10">
    <source>
        <dbReference type="PROSITE-ProRule" id="PRU00282"/>
    </source>
</evidence>
<dbReference type="Pfam" id="PF00153">
    <property type="entry name" value="Mito_carr"/>
    <property type="match status" value="3"/>
</dbReference>
<comment type="similarity">
    <text evidence="2 11">Belongs to the mitochondrial carrier (TC 2.A.29) family.</text>
</comment>
<dbReference type="InterPro" id="IPR002067">
    <property type="entry name" value="MCP"/>
</dbReference>
<comment type="subcellular location">
    <subcellularLocation>
        <location evidence="1">Mitochondrion inner membrane</location>
        <topology evidence="1">Multi-pass membrane protein</topology>
    </subcellularLocation>
</comment>
<evidence type="ECO:0000256" key="1">
    <source>
        <dbReference type="ARBA" id="ARBA00004448"/>
    </source>
</evidence>
<keyword evidence="3 11" id="KW-0813">Transport</keyword>
<dbReference type="SUPFAM" id="SSF103506">
    <property type="entry name" value="Mitochondrial carrier"/>
    <property type="match status" value="1"/>
</dbReference>
<sequence length="304" mass="32694">MTSRRPWRAAVCGAVANVVECCIMHPLDSVKTRFQLHTSHVSEGNPGIWITISSMLRRGGFKELYRGSLPAVGMQAPRGMVKFGVNSSVLGQLQQGGARTSHGIMGQAIGATMAGFAAGSAESLFITPFELLKVRLQAADSVYKNSFDAARQVLRLEGVRGLWRGLAATALRNGSWNAAYFGTIHTLRCSVPQQITNVRAHASSYWWVSFWQGTLAGTFGSLLSNPIDVCKTRIQNALVLQGRSAPVGMLSIGKMMVHIHRAEGALALYKGFCAKVLRLGPGGGILLVAFDAADSLCSKIELLY</sequence>
<feature type="repeat" description="Solcar" evidence="10">
    <location>
        <begin position="4"/>
        <end position="92"/>
    </location>
</feature>
<dbReference type="AlphaFoldDB" id="F2WQ62"/>
<keyword evidence="5" id="KW-0677">Repeat</keyword>
<evidence type="ECO:0000256" key="6">
    <source>
        <dbReference type="ARBA" id="ARBA00022792"/>
    </source>
</evidence>
<dbReference type="PANTHER" id="PTHR46356:SF1">
    <property type="entry name" value="MITOCHONDRIAL 2-OXODICARBOXYLATE CARRIER"/>
    <property type="match status" value="1"/>
</dbReference>
<dbReference type="GO" id="GO:0055085">
    <property type="term" value="P:transmembrane transport"/>
    <property type="evidence" value="ECO:0007669"/>
    <property type="project" value="InterPro"/>
</dbReference>
<dbReference type="PANTHER" id="PTHR46356">
    <property type="entry name" value="MITOCHONDRIAL 2-OXODICARBOXYLATE CARRIER"/>
    <property type="match status" value="1"/>
</dbReference>
<dbReference type="PROSITE" id="PS50920">
    <property type="entry name" value="SOLCAR"/>
    <property type="match status" value="3"/>
</dbReference>
<evidence type="ECO:0000256" key="5">
    <source>
        <dbReference type="ARBA" id="ARBA00022737"/>
    </source>
</evidence>
<evidence type="ECO:0000256" key="2">
    <source>
        <dbReference type="ARBA" id="ARBA00006375"/>
    </source>
</evidence>
<dbReference type="PRINTS" id="PR00926">
    <property type="entry name" value="MITOCARRIER"/>
</dbReference>
<accession>F2WQ62</accession>
<dbReference type="EMBL" id="HQ199279">
    <property type="protein sequence ID" value="ADV91207.1"/>
    <property type="molecule type" value="mRNA"/>
</dbReference>
<keyword evidence="4 10" id="KW-0812">Transmembrane</keyword>
<evidence type="ECO:0000256" key="9">
    <source>
        <dbReference type="ARBA" id="ARBA00023136"/>
    </source>
</evidence>
<keyword evidence="7" id="KW-1133">Transmembrane helix</keyword>
<name>F2WQ62_KARVE</name>
<reference evidence="12" key="1">
    <citation type="journal article" date="2011" name="J. Mol. Biol.">
        <title>Analysis of dinoflagellate mitochondrial protein sorting signals indicates a highly stable protein targeting system across eukaryotic diversity.</title>
        <authorList>
            <person name="Danne J.C."/>
            <person name="Waller R.F."/>
        </authorList>
    </citation>
    <scope>NUCLEOTIDE SEQUENCE</scope>
</reference>
<protein>
    <submittedName>
        <fullName evidence="12">Mitochondrial 2-oxodicarboxylate carrier</fullName>
    </submittedName>
</protein>
<evidence type="ECO:0000256" key="4">
    <source>
        <dbReference type="ARBA" id="ARBA00022692"/>
    </source>
</evidence>
<proteinExistence type="evidence at transcript level"/>
<evidence type="ECO:0000256" key="7">
    <source>
        <dbReference type="ARBA" id="ARBA00022989"/>
    </source>
</evidence>
<dbReference type="InterPro" id="IPR023395">
    <property type="entry name" value="MCP_dom_sf"/>
</dbReference>
<evidence type="ECO:0000256" key="3">
    <source>
        <dbReference type="ARBA" id="ARBA00022448"/>
    </source>
</evidence>
<dbReference type="InterPro" id="IPR018108">
    <property type="entry name" value="MCP_transmembrane"/>
</dbReference>
<feature type="repeat" description="Solcar" evidence="10">
    <location>
        <begin position="106"/>
        <end position="190"/>
    </location>
</feature>
<dbReference type="GO" id="GO:0005743">
    <property type="term" value="C:mitochondrial inner membrane"/>
    <property type="evidence" value="ECO:0007669"/>
    <property type="project" value="UniProtKB-SubCell"/>
</dbReference>
<keyword evidence="9 10" id="KW-0472">Membrane</keyword>
<keyword evidence="8" id="KW-0496">Mitochondrion</keyword>
<feature type="repeat" description="Solcar" evidence="10">
    <location>
        <begin position="204"/>
        <end position="296"/>
    </location>
</feature>
<organism evidence="12">
    <name type="scientific">Karlodinium veneficum</name>
    <name type="common">Dinoflagellate</name>
    <name type="synonym">Karlodinium micrum</name>
    <dbReference type="NCBI Taxonomy" id="407301"/>
    <lineage>
        <taxon>Eukaryota</taxon>
        <taxon>Sar</taxon>
        <taxon>Alveolata</taxon>
        <taxon>Dinophyceae</taxon>
        <taxon>Gymnodiniales</taxon>
        <taxon>Kareniaceae</taxon>
        <taxon>Karlodinium</taxon>
    </lineage>
</organism>
<evidence type="ECO:0000256" key="8">
    <source>
        <dbReference type="ARBA" id="ARBA00023128"/>
    </source>
</evidence>
<keyword evidence="6" id="KW-0999">Mitochondrion inner membrane</keyword>